<comment type="similarity">
    <text evidence="1">Belongs to the AHA1 family.</text>
</comment>
<feature type="domain" description="Activator of Hsp90 ATPase homologue 1/2-like C-terminal" evidence="2">
    <location>
        <begin position="13"/>
        <end position="154"/>
    </location>
</feature>
<gene>
    <name evidence="3" type="ORF">FHP06_15315</name>
</gene>
<dbReference type="Proteomes" id="UP000321571">
    <property type="component" value="Unassembled WGS sequence"/>
</dbReference>
<evidence type="ECO:0000259" key="2">
    <source>
        <dbReference type="Pfam" id="PF08327"/>
    </source>
</evidence>
<organism evidence="3 4">
    <name type="scientific">Aeromicrobium terrae</name>
    <dbReference type="NCBI Taxonomy" id="2498846"/>
    <lineage>
        <taxon>Bacteria</taxon>
        <taxon>Bacillati</taxon>
        <taxon>Actinomycetota</taxon>
        <taxon>Actinomycetes</taxon>
        <taxon>Propionibacteriales</taxon>
        <taxon>Nocardioidaceae</taxon>
        <taxon>Aeromicrobium</taxon>
    </lineage>
</organism>
<dbReference type="InterPro" id="IPR023393">
    <property type="entry name" value="START-like_dom_sf"/>
</dbReference>
<proteinExistence type="inferred from homology"/>
<evidence type="ECO:0000256" key="1">
    <source>
        <dbReference type="ARBA" id="ARBA00006817"/>
    </source>
</evidence>
<reference evidence="3 4" key="1">
    <citation type="submission" date="2019-06" db="EMBL/GenBank/DDBJ databases">
        <title>Aeromicrobium sp. nov., isolated from a maize field.</title>
        <authorList>
            <person name="Lin S.-Y."/>
            <person name="Tsai C.-F."/>
            <person name="Young C.-C."/>
        </authorList>
    </citation>
    <scope>NUCLEOTIDE SEQUENCE [LARGE SCALE GENOMIC DNA]</scope>
    <source>
        <strain evidence="3 4">CC-CFT486</strain>
    </source>
</reference>
<evidence type="ECO:0000313" key="4">
    <source>
        <dbReference type="Proteomes" id="UP000321571"/>
    </source>
</evidence>
<accession>A0A5C8NCF4</accession>
<dbReference type="OrthoDB" id="5185819at2"/>
<dbReference type="AlphaFoldDB" id="A0A5C8NCF4"/>
<keyword evidence="4" id="KW-1185">Reference proteome</keyword>
<evidence type="ECO:0000313" key="3">
    <source>
        <dbReference type="EMBL" id="TXL56624.1"/>
    </source>
</evidence>
<dbReference type="CDD" id="cd07814">
    <property type="entry name" value="SRPBCC_CalC_Aha1-like"/>
    <property type="match status" value="1"/>
</dbReference>
<comment type="caution">
    <text evidence="3">The sequence shown here is derived from an EMBL/GenBank/DDBJ whole genome shotgun (WGS) entry which is preliminary data.</text>
</comment>
<dbReference type="InterPro" id="IPR013538">
    <property type="entry name" value="ASHA1/2-like_C"/>
</dbReference>
<name>A0A5C8NCF4_9ACTN</name>
<sequence>MNETTTIERTVAATPQQVWNLWTTADGISSWWAPEGFRTDVQEIDLTEGGALVYTMTATAPEQVAFMEQHGMPLATESRKTFTTIDEPRRIAYRSLIDFVPDHSPYEHLTTVDLEEVDGGTLVRMEMEPLHDEVWTERLVGGRTMELENLAALVST</sequence>
<dbReference type="Gene3D" id="3.30.530.20">
    <property type="match status" value="1"/>
</dbReference>
<protein>
    <submittedName>
        <fullName evidence="3">SRPBCC domain-containing protein</fullName>
    </submittedName>
</protein>
<dbReference type="Pfam" id="PF08327">
    <property type="entry name" value="AHSA1"/>
    <property type="match status" value="1"/>
</dbReference>
<dbReference type="SUPFAM" id="SSF55961">
    <property type="entry name" value="Bet v1-like"/>
    <property type="match status" value="1"/>
</dbReference>
<dbReference type="EMBL" id="VDUX01000009">
    <property type="protein sequence ID" value="TXL56624.1"/>
    <property type="molecule type" value="Genomic_DNA"/>
</dbReference>
<dbReference type="RefSeq" id="WP_147687689.1">
    <property type="nucleotide sequence ID" value="NZ_VDUX01000009.1"/>
</dbReference>